<dbReference type="GeneID" id="20216127"/>
<dbReference type="RefSeq" id="XP_009021319.1">
    <property type="nucleotide sequence ID" value="XM_009023071.1"/>
</dbReference>
<dbReference type="OMA" id="QDFLRMY"/>
<comment type="domain">
    <text evidence="8">The twin CX3C motif contains 4 conserved Cys residues that form 2 disulfide bonds in the mitochondrial intermembrane space.</text>
</comment>
<evidence type="ECO:0000256" key="2">
    <source>
        <dbReference type="ARBA" id="ARBA00022723"/>
    </source>
</evidence>
<keyword evidence="6 8" id="KW-0496">Mitochondrion</keyword>
<comment type="similarity">
    <text evidence="8">Belongs to the small Tim family.</text>
</comment>
<proteinExistence type="inferred from homology"/>
<dbReference type="STRING" id="6412.T1G4X9"/>
<protein>
    <recommendedName>
        <fullName evidence="8">Mitochondrial import inner membrane translocase subunit</fullName>
    </recommendedName>
</protein>
<evidence type="ECO:0000259" key="9">
    <source>
        <dbReference type="Pfam" id="PF02953"/>
    </source>
</evidence>
<evidence type="ECO:0000256" key="3">
    <source>
        <dbReference type="ARBA" id="ARBA00022833"/>
    </source>
</evidence>
<dbReference type="GO" id="GO:0046872">
    <property type="term" value="F:metal ion binding"/>
    <property type="evidence" value="ECO:0007669"/>
    <property type="project" value="UniProtKB-KW"/>
</dbReference>
<dbReference type="eggNOG" id="KOG3479">
    <property type="taxonomic scope" value="Eukaryota"/>
</dbReference>
<keyword evidence="1 8" id="KW-0813">Transport</keyword>
<evidence type="ECO:0000256" key="6">
    <source>
        <dbReference type="ARBA" id="ARBA00023128"/>
    </source>
</evidence>
<comment type="subunit">
    <text evidence="8">Heterohexamer.</text>
</comment>
<dbReference type="PANTHER" id="PTHR13172">
    <property type="entry name" value="MITOCHONDRIAL IMPORT INNER MEMBRANE TRANSLOCASE SUBUNIT TIM9B"/>
    <property type="match status" value="1"/>
</dbReference>
<dbReference type="GO" id="GO:0015031">
    <property type="term" value="P:protein transport"/>
    <property type="evidence" value="ECO:0007669"/>
    <property type="project" value="UniProtKB-KW"/>
</dbReference>
<dbReference type="EMBL" id="KB096900">
    <property type="protein sequence ID" value="ESO00682.1"/>
    <property type="molecule type" value="Genomic_DNA"/>
</dbReference>
<keyword evidence="8" id="KW-0472">Membrane</keyword>
<dbReference type="InterPro" id="IPR035427">
    <property type="entry name" value="Tim10-like_dom_sf"/>
</dbReference>
<dbReference type="OrthoDB" id="1551503at2759"/>
<evidence type="ECO:0000313" key="10">
    <source>
        <dbReference type="EMBL" id="ESO00682.1"/>
    </source>
</evidence>
<dbReference type="HOGENOM" id="CLU_141397_3_3_1"/>
<reference evidence="12" key="1">
    <citation type="submission" date="2012-12" db="EMBL/GenBank/DDBJ databases">
        <authorList>
            <person name="Hellsten U."/>
            <person name="Grimwood J."/>
            <person name="Chapman J.A."/>
            <person name="Shapiro H."/>
            <person name="Aerts A."/>
            <person name="Otillar R.P."/>
            <person name="Terry A.Y."/>
            <person name="Boore J.L."/>
            <person name="Simakov O."/>
            <person name="Marletaz F."/>
            <person name="Cho S.-J."/>
            <person name="Edsinger-Gonzales E."/>
            <person name="Havlak P."/>
            <person name="Kuo D.-H."/>
            <person name="Larsson T."/>
            <person name="Lv J."/>
            <person name="Arendt D."/>
            <person name="Savage R."/>
            <person name="Osoegawa K."/>
            <person name="de Jong P."/>
            <person name="Lindberg D.R."/>
            <person name="Seaver E.C."/>
            <person name="Weisblat D.A."/>
            <person name="Putnam N.H."/>
            <person name="Grigoriev I.V."/>
            <person name="Rokhsar D.S."/>
        </authorList>
    </citation>
    <scope>NUCLEOTIDE SEQUENCE</scope>
</reference>
<dbReference type="CTD" id="20216127"/>
<gene>
    <name evidence="11" type="primary">20216127</name>
    <name evidence="10" type="ORF">HELRODRAFT_82886</name>
</gene>
<organism evidence="11 12">
    <name type="scientific">Helobdella robusta</name>
    <name type="common">Californian leech</name>
    <dbReference type="NCBI Taxonomy" id="6412"/>
    <lineage>
        <taxon>Eukaryota</taxon>
        <taxon>Metazoa</taxon>
        <taxon>Spiralia</taxon>
        <taxon>Lophotrochozoa</taxon>
        <taxon>Annelida</taxon>
        <taxon>Clitellata</taxon>
        <taxon>Hirudinea</taxon>
        <taxon>Rhynchobdellida</taxon>
        <taxon>Glossiphoniidae</taxon>
        <taxon>Helobdella</taxon>
    </lineage>
</organism>
<evidence type="ECO:0000256" key="7">
    <source>
        <dbReference type="ARBA" id="ARBA00023157"/>
    </source>
</evidence>
<keyword evidence="2" id="KW-0479">Metal-binding</keyword>
<dbReference type="GO" id="GO:0140318">
    <property type="term" value="F:protein transporter activity"/>
    <property type="evidence" value="ECO:0000318"/>
    <property type="project" value="GO_Central"/>
</dbReference>
<dbReference type="GO" id="GO:0045039">
    <property type="term" value="P:protein insertion into mitochondrial inner membrane"/>
    <property type="evidence" value="ECO:0000318"/>
    <property type="project" value="GO_Central"/>
</dbReference>
<comment type="subcellular location">
    <subcellularLocation>
        <location evidence="8">Mitochondrion inner membrane</location>
        <topology evidence="8">Peripheral membrane protein</topology>
        <orientation evidence="8">Intermembrane side</orientation>
    </subcellularLocation>
</comment>
<dbReference type="InParanoid" id="T1G4X9"/>
<evidence type="ECO:0000313" key="11">
    <source>
        <dbReference type="EnsemblMetazoa" id="HelroP82886"/>
    </source>
</evidence>
<name>T1G4X9_HELRO</name>
<dbReference type="EnsemblMetazoa" id="HelroT82886">
    <property type="protein sequence ID" value="HelroP82886"/>
    <property type="gene ID" value="HelroG82886"/>
</dbReference>
<dbReference type="Gene3D" id="1.10.287.810">
    <property type="entry name" value="Mitochondrial import inner membrane translocase subunit tim13 like domains"/>
    <property type="match status" value="1"/>
</dbReference>
<dbReference type="KEGG" id="hro:HELRODRAFT_82886"/>
<sequence length="76" mass="8711">FKEFLSSYNRLSEQCFVDCVHDLTTRKISTSEGTCALNCMDKHLKITQRISQRFQEFQLLQLPDQSLLAKTGAVAK</sequence>
<keyword evidence="8" id="KW-0999">Mitochondrion inner membrane</keyword>
<dbReference type="InterPro" id="IPR050673">
    <property type="entry name" value="Mito_inner_translocase_sub"/>
</dbReference>
<evidence type="ECO:0000256" key="5">
    <source>
        <dbReference type="ARBA" id="ARBA00023010"/>
    </source>
</evidence>
<dbReference type="Proteomes" id="UP000015101">
    <property type="component" value="Unassembled WGS sequence"/>
</dbReference>
<keyword evidence="12" id="KW-1185">Reference proteome</keyword>
<dbReference type="InterPro" id="IPR004217">
    <property type="entry name" value="Tim10-like"/>
</dbReference>
<feature type="domain" description="Tim10-like" evidence="9">
    <location>
        <begin position="2"/>
        <end position="56"/>
    </location>
</feature>
<evidence type="ECO:0000256" key="4">
    <source>
        <dbReference type="ARBA" id="ARBA00022927"/>
    </source>
</evidence>
<dbReference type="EMBL" id="AMQM01005393">
    <property type="status" value="NOT_ANNOTATED_CDS"/>
    <property type="molecule type" value="Genomic_DNA"/>
</dbReference>
<dbReference type="AlphaFoldDB" id="T1G4X9"/>
<dbReference type="SUPFAM" id="SSF144122">
    <property type="entry name" value="Tim10-like"/>
    <property type="match status" value="1"/>
</dbReference>
<evidence type="ECO:0000256" key="1">
    <source>
        <dbReference type="ARBA" id="ARBA00022448"/>
    </source>
</evidence>
<comment type="function">
    <text evidence="8">Mitochondrial intermembrane chaperone that participates in the import and insertion of some multi-pass transmembrane proteins into the mitochondrial inner membrane. Also required for the transfer of beta-barrel precursors from the TOM complex to the sorting and assembly machinery (SAM complex) of the outer membrane. Acts as a chaperone-like protein that protects the hydrophobic precursors from aggregation and guide them through the mitochondrial intermembrane space.</text>
</comment>
<reference evidence="11" key="3">
    <citation type="submission" date="2015-06" db="UniProtKB">
        <authorList>
            <consortium name="EnsemblMetazoa"/>
        </authorList>
    </citation>
    <scope>IDENTIFICATION</scope>
</reference>
<evidence type="ECO:0000256" key="8">
    <source>
        <dbReference type="RuleBase" id="RU367043"/>
    </source>
</evidence>
<accession>T1G4X9</accession>
<keyword evidence="4 8" id="KW-0653">Protein transport</keyword>
<evidence type="ECO:0000313" key="12">
    <source>
        <dbReference type="Proteomes" id="UP000015101"/>
    </source>
</evidence>
<reference evidence="10 12" key="2">
    <citation type="journal article" date="2013" name="Nature">
        <title>Insights into bilaterian evolution from three spiralian genomes.</title>
        <authorList>
            <person name="Simakov O."/>
            <person name="Marletaz F."/>
            <person name="Cho S.J."/>
            <person name="Edsinger-Gonzales E."/>
            <person name="Havlak P."/>
            <person name="Hellsten U."/>
            <person name="Kuo D.H."/>
            <person name="Larsson T."/>
            <person name="Lv J."/>
            <person name="Arendt D."/>
            <person name="Savage R."/>
            <person name="Osoegawa K."/>
            <person name="de Jong P."/>
            <person name="Grimwood J."/>
            <person name="Chapman J.A."/>
            <person name="Shapiro H."/>
            <person name="Aerts A."/>
            <person name="Otillar R.P."/>
            <person name="Terry A.Y."/>
            <person name="Boore J.L."/>
            <person name="Grigoriev I.V."/>
            <person name="Lindberg D.R."/>
            <person name="Seaver E.C."/>
            <person name="Weisblat D.A."/>
            <person name="Putnam N.H."/>
            <person name="Rokhsar D.S."/>
        </authorList>
    </citation>
    <scope>NUCLEOTIDE SEQUENCE</scope>
</reference>
<dbReference type="Pfam" id="PF02953">
    <property type="entry name" value="zf-Tim10_DDP"/>
    <property type="match status" value="1"/>
</dbReference>
<dbReference type="FunCoup" id="T1G4X9">
    <property type="interactions" value="1551"/>
</dbReference>
<keyword evidence="8" id="KW-0143">Chaperone</keyword>
<dbReference type="GO" id="GO:0005743">
    <property type="term" value="C:mitochondrial inner membrane"/>
    <property type="evidence" value="ECO:0000318"/>
    <property type="project" value="GO_Central"/>
</dbReference>
<keyword evidence="5 8" id="KW-0811">Translocation</keyword>
<keyword evidence="7 8" id="KW-1015">Disulfide bond</keyword>
<keyword evidence="3" id="KW-0862">Zinc</keyword>